<dbReference type="EMBL" id="CASHTH010004120">
    <property type="protein sequence ID" value="CAI8053763.1"/>
    <property type="molecule type" value="Genomic_DNA"/>
</dbReference>
<accession>A0AA35TTV3</accession>
<evidence type="ECO:0000313" key="3">
    <source>
        <dbReference type="Proteomes" id="UP001174909"/>
    </source>
</evidence>
<feature type="compositionally biased region" description="Basic and acidic residues" evidence="1">
    <location>
        <begin position="1"/>
        <end position="16"/>
    </location>
</feature>
<feature type="region of interest" description="Disordered" evidence="1">
    <location>
        <begin position="1"/>
        <end position="30"/>
    </location>
</feature>
<keyword evidence="3" id="KW-1185">Reference proteome</keyword>
<organism evidence="2 3">
    <name type="scientific">Geodia barretti</name>
    <name type="common">Barrett's horny sponge</name>
    <dbReference type="NCBI Taxonomy" id="519541"/>
    <lineage>
        <taxon>Eukaryota</taxon>
        <taxon>Metazoa</taxon>
        <taxon>Porifera</taxon>
        <taxon>Demospongiae</taxon>
        <taxon>Heteroscleromorpha</taxon>
        <taxon>Tetractinellida</taxon>
        <taxon>Astrophorina</taxon>
        <taxon>Geodiidae</taxon>
        <taxon>Geodia</taxon>
    </lineage>
</organism>
<dbReference type="Proteomes" id="UP001174909">
    <property type="component" value="Unassembled WGS sequence"/>
</dbReference>
<gene>
    <name evidence="2" type="ORF">GBAR_LOCUS29373</name>
</gene>
<protein>
    <submittedName>
        <fullName evidence="2">Uncharacterized protein</fullName>
    </submittedName>
</protein>
<proteinExistence type="predicted"/>
<evidence type="ECO:0000313" key="2">
    <source>
        <dbReference type="EMBL" id="CAI8053763.1"/>
    </source>
</evidence>
<sequence>MENTDRHQFEASRELEDQCQQAKGDGQKKLHSPMFSGSLLLTIGLCFKEVCAAHLEESFYATPFDVTSGLPTELC</sequence>
<name>A0AA35TTV3_GEOBA</name>
<evidence type="ECO:0000256" key="1">
    <source>
        <dbReference type="SAM" id="MobiDB-lite"/>
    </source>
</evidence>
<dbReference type="AlphaFoldDB" id="A0AA35TTV3"/>
<reference evidence="2" key="1">
    <citation type="submission" date="2023-03" db="EMBL/GenBank/DDBJ databases">
        <authorList>
            <person name="Steffen K."/>
            <person name="Cardenas P."/>
        </authorList>
    </citation>
    <scope>NUCLEOTIDE SEQUENCE</scope>
</reference>
<feature type="non-terminal residue" evidence="2">
    <location>
        <position position="75"/>
    </location>
</feature>
<comment type="caution">
    <text evidence="2">The sequence shown here is derived from an EMBL/GenBank/DDBJ whole genome shotgun (WGS) entry which is preliminary data.</text>
</comment>